<comment type="caution">
    <text evidence="11">The sequence shown here is derived from an EMBL/GenBank/DDBJ whole genome shotgun (WGS) entry which is preliminary data.</text>
</comment>
<dbReference type="EMBL" id="JARPOI010000014">
    <property type="protein sequence ID" value="KAJ9158617.1"/>
    <property type="molecule type" value="Genomic_DNA"/>
</dbReference>
<feature type="transmembrane region" description="Helical" evidence="10">
    <location>
        <begin position="217"/>
        <end position="237"/>
    </location>
</feature>
<organism evidence="11 12">
    <name type="scientific">Hevea brasiliensis</name>
    <name type="common">Para rubber tree</name>
    <name type="synonym">Siphonia brasiliensis</name>
    <dbReference type="NCBI Taxonomy" id="3981"/>
    <lineage>
        <taxon>Eukaryota</taxon>
        <taxon>Viridiplantae</taxon>
        <taxon>Streptophyta</taxon>
        <taxon>Embryophyta</taxon>
        <taxon>Tracheophyta</taxon>
        <taxon>Spermatophyta</taxon>
        <taxon>Magnoliopsida</taxon>
        <taxon>eudicotyledons</taxon>
        <taxon>Gunneridae</taxon>
        <taxon>Pentapetalae</taxon>
        <taxon>rosids</taxon>
        <taxon>fabids</taxon>
        <taxon>Malpighiales</taxon>
        <taxon>Euphorbiaceae</taxon>
        <taxon>Crotonoideae</taxon>
        <taxon>Micrandreae</taxon>
        <taxon>Hevea</taxon>
    </lineage>
</organism>
<feature type="transmembrane region" description="Helical" evidence="10">
    <location>
        <begin position="159"/>
        <end position="178"/>
    </location>
</feature>
<evidence type="ECO:0000256" key="2">
    <source>
        <dbReference type="ARBA" id="ARBA00022516"/>
    </source>
</evidence>
<evidence type="ECO:0000256" key="9">
    <source>
        <dbReference type="ARBA" id="ARBA00023160"/>
    </source>
</evidence>
<evidence type="ECO:0000313" key="11">
    <source>
        <dbReference type="EMBL" id="KAJ9158617.1"/>
    </source>
</evidence>
<name>A0ABQ9L1R4_HEVBR</name>
<keyword evidence="7" id="KW-0443">Lipid metabolism</keyword>
<feature type="transmembrane region" description="Helical" evidence="10">
    <location>
        <begin position="130"/>
        <end position="152"/>
    </location>
</feature>
<keyword evidence="12" id="KW-1185">Reference proteome</keyword>
<keyword evidence="3" id="KW-0808">Transferase</keyword>
<comment type="subcellular location">
    <subcellularLocation>
        <location evidence="1">Membrane</location>
        <topology evidence="1">Multi-pass membrane protein</topology>
    </subcellularLocation>
</comment>
<evidence type="ECO:0000256" key="4">
    <source>
        <dbReference type="ARBA" id="ARBA00022692"/>
    </source>
</evidence>
<keyword evidence="2" id="KW-0444">Lipid biosynthesis</keyword>
<dbReference type="PANTHER" id="PTHR11157:SF132">
    <property type="entry name" value="ELONGATION OF FATTY ACIDS PROTEIN 3-LIKE"/>
    <property type="match status" value="1"/>
</dbReference>
<reference evidence="11" key="1">
    <citation type="journal article" date="2023" name="Plant Biotechnol. J.">
        <title>Chromosome-level wild Hevea brasiliensis genome provides new tools for genomic-assisted breeding and valuable loci to elevate rubber yield.</title>
        <authorList>
            <person name="Cheng H."/>
            <person name="Song X."/>
            <person name="Hu Y."/>
            <person name="Wu T."/>
            <person name="Yang Q."/>
            <person name="An Z."/>
            <person name="Feng S."/>
            <person name="Deng Z."/>
            <person name="Wu W."/>
            <person name="Zeng X."/>
            <person name="Tu M."/>
            <person name="Wang X."/>
            <person name="Huang H."/>
        </authorList>
    </citation>
    <scope>NUCLEOTIDE SEQUENCE</scope>
    <source>
        <strain evidence="11">MT/VB/25A 57/8</strain>
    </source>
</reference>
<accession>A0ABQ9L1R4</accession>
<evidence type="ECO:0000256" key="10">
    <source>
        <dbReference type="SAM" id="Phobius"/>
    </source>
</evidence>
<keyword evidence="9" id="KW-0275">Fatty acid biosynthesis</keyword>
<dbReference type="Pfam" id="PF01151">
    <property type="entry name" value="ELO"/>
    <property type="match status" value="1"/>
</dbReference>
<dbReference type="PANTHER" id="PTHR11157">
    <property type="entry name" value="FATTY ACID ACYL TRANSFERASE-RELATED"/>
    <property type="match status" value="1"/>
</dbReference>
<evidence type="ECO:0000256" key="8">
    <source>
        <dbReference type="ARBA" id="ARBA00023136"/>
    </source>
</evidence>
<dbReference type="InterPro" id="IPR030457">
    <property type="entry name" value="ELO_CS"/>
</dbReference>
<dbReference type="InterPro" id="IPR002076">
    <property type="entry name" value="ELO_fam"/>
</dbReference>
<evidence type="ECO:0008006" key="13">
    <source>
        <dbReference type="Google" id="ProtNLM"/>
    </source>
</evidence>
<evidence type="ECO:0000256" key="5">
    <source>
        <dbReference type="ARBA" id="ARBA00022832"/>
    </source>
</evidence>
<protein>
    <recommendedName>
        <fullName evidence="13">Very-long-chain 3-oxoacyl-CoA synthase</fullName>
    </recommendedName>
</protein>
<dbReference type="PROSITE" id="PS01188">
    <property type="entry name" value="ELO"/>
    <property type="match status" value="1"/>
</dbReference>
<sequence length="282" mass="32590">MEFLFQTVKYYVVNHLSKNPVFPTLQYWLVNHPNILNFSWKQGETPGSSLFFLSLTVLFYLSLTFVLSHTTLISCSPRFLKNLIAFHNMILLSLSFVMALGCTLSVILLAPNVDYIVCFPKKTPPKGPLFFWAYIFYLSKIFEFMDTLLIILSNSTRRLTFLHVYHHATVVVMCYISLHTSQSMFPGVLVTNATVHVIMYFYYFLCAVGIRPKWKKLVTDCQILQFFSSFGIMGWIFYYHFTGAGCSGILGWCFDAVFITSLLVLFLDFHAKTYSKKKTKEN</sequence>
<keyword evidence="4 10" id="KW-0812">Transmembrane</keyword>
<keyword evidence="8 10" id="KW-0472">Membrane</keyword>
<dbReference type="Proteomes" id="UP001174677">
    <property type="component" value="Chromosome 14"/>
</dbReference>
<evidence type="ECO:0000256" key="1">
    <source>
        <dbReference type="ARBA" id="ARBA00004141"/>
    </source>
</evidence>
<gene>
    <name evidence="11" type="ORF">P3X46_024182</name>
</gene>
<evidence type="ECO:0000256" key="6">
    <source>
        <dbReference type="ARBA" id="ARBA00022989"/>
    </source>
</evidence>
<evidence type="ECO:0000256" key="7">
    <source>
        <dbReference type="ARBA" id="ARBA00023098"/>
    </source>
</evidence>
<feature type="transmembrane region" description="Helical" evidence="10">
    <location>
        <begin position="89"/>
        <end position="110"/>
    </location>
</feature>
<proteinExistence type="predicted"/>
<feature type="transmembrane region" description="Helical" evidence="10">
    <location>
        <begin position="249"/>
        <end position="269"/>
    </location>
</feature>
<keyword evidence="6 10" id="KW-1133">Transmembrane helix</keyword>
<evidence type="ECO:0000256" key="3">
    <source>
        <dbReference type="ARBA" id="ARBA00022679"/>
    </source>
</evidence>
<feature type="transmembrane region" description="Helical" evidence="10">
    <location>
        <begin position="50"/>
        <end position="68"/>
    </location>
</feature>
<evidence type="ECO:0000313" key="12">
    <source>
        <dbReference type="Proteomes" id="UP001174677"/>
    </source>
</evidence>
<feature type="transmembrane region" description="Helical" evidence="10">
    <location>
        <begin position="184"/>
        <end position="205"/>
    </location>
</feature>
<keyword evidence="5" id="KW-0276">Fatty acid metabolism</keyword>